<name>A0AA45WTR9_9CLOT</name>
<dbReference type="EMBL" id="FXUF01000002">
    <property type="protein sequence ID" value="SMP44354.1"/>
    <property type="molecule type" value="Genomic_DNA"/>
</dbReference>
<dbReference type="SUPFAM" id="SSF143414">
    <property type="entry name" value="CcmK-like"/>
    <property type="match status" value="1"/>
</dbReference>
<dbReference type="PANTHER" id="PTHR33941">
    <property type="entry name" value="PROPANEDIOL UTILIZATION PROTEIN PDUA"/>
    <property type="match status" value="1"/>
</dbReference>
<feature type="region of interest" description="Disordered" evidence="4">
    <location>
        <begin position="101"/>
        <end position="127"/>
    </location>
</feature>
<dbReference type="Gene3D" id="3.30.70.1710">
    <property type="match status" value="1"/>
</dbReference>
<dbReference type="PANTHER" id="PTHR33941:SF11">
    <property type="entry name" value="BACTERIAL MICROCOMPARTMENT SHELL PROTEIN PDUJ"/>
    <property type="match status" value="1"/>
</dbReference>
<dbReference type="AlphaFoldDB" id="A0AA45WTR9"/>
<protein>
    <submittedName>
        <fullName evidence="6">BMC domain-containing protein</fullName>
    </submittedName>
</protein>
<dbReference type="RefSeq" id="WP_430383851.1">
    <property type="nucleotide sequence ID" value="NZ_FXUF01000002.1"/>
</dbReference>
<feature type="compositionally biased region" description="Basic and acidic residues" evidence="4">
    <location>
        <begin position="111"/>
        <end position="120"/>
    </location>
</feature>
<dbReference type="SMART" id="SM00877">
    <property type="entry name" value="BMC"/>
    <property type="match status" value="1"/>
</dbReference>
<comment type="subcellular location">
    <subcellularLocation>
        <location evidence="1">Bacterial microcompartment</location>
    </subcellularLocation>
</comment>
<dbReference type="InterPro" id="IPR050575">
    <property type="entry name" value="BMC_shell"/>
</dbReference>
<evidence type="ECO:0000256" key="1">
    <source>
        <dbReference type="ARBA" id="ARBA00024322"/>
    </source>
</evidence>
<reference evidence="6" key="1">
    <citation type="submission" date="2017-05" db="EMBL/GenBank/DDBJ databases">
        <authorList>
            <person name="Varghese N."/>
            <person name="Submissions S."/>
        </authorList>
    </citation>
    <scope>NUCLEOTIDE SEQUENCE</scope>
    <source>
        <strain evidence="6">Su22</strain>
    </source>
</reference>
<sequence length="127" mass="13233">MNSALGLIEAIGLTSAMTAVDAACKAADIKFIGYEKIIGAGAAISVTVHFAGEVAAVQAGVAAGVAAALKSGRVLSHHVIPRPHEEVDKLIEWFRQEKKDALQSTPASDPAKGDKAETVKNQRTKTK</sequence>
<keyword evidence="7" id="KW-1185">Reference proteome</keyword>
<comment type="caution">
    <text evidence="6">The sequence shown here is derived from an EMBL/GenBank/DDBJ whole genome shotgun (WGS) entry which is preliminary data.</text>
</comment>
<dbReference type="InterPro" id="IPR044872">
    <property type="entry name" value="CcmK/CsoS1_BMC"/>
</dbReference>
<evidence type="ECO:0000256" key="4">
    <source>
        <dbReference type="SAM" id="MobiDB-lite"/>
    </source>
</evidence>
<feature type="domain" description="BMC" evidence="5">
    <location>
        <begin position="4"/>
        <end position="92"/>
    </location>
</feature>
<organism evidence="6 7">
    <name type="scientific">Anoxynatronum buryatiense</name>
    <dbReference type="NCBI Taxonomy" id="489973"/>
    <lineage>
        <taxon>Bacteria</taxon>
        <taxon>Bacillati</taxon>
        <taxon>Bacillota</taxon>
        <taxon>Clostridia</taxon>
        <taxon>Eubacteriales</taxon>
        <taxon>Clostridiaceae</taxon>
        <taxon>Anoxynatronum</taxon>
    </lineage>
</organism>
<dbReference type="InterPro" id="IPR037233">
    <property type="entry name" value="CcmK-like_sf"/>
</dbReference>
<evidence type="ECO:0000313" key="7">
    <source>
        <dbReference type="Proteomes" id="UP001158066"/>
    </source>
</evidence>
<comment type="similarity">
    <text evidence="3">Belongs to the bacterial microcompartments protein family.</text>
</comment>
<dbReference type="InterPro" id="IPR000249">
    <property type="entry name" value="BMC_dom"/>
</dbReference>
<evidence type="ECO:0000259" key="5">
    <source>
        <dbReference type="PROSITE" id="PS51930"/>
    </source>
</evidence>
<dbReference type="GO" id="GO:0031469">
    <property type="term" value="C:bacterial microcompartment"/>
    <property type="evidence" value="ECO:0007669"/>
    <property type="project" value="UniProtKB-SubCell"/>
</dbReference>
<evidence type="ECO:0000256" key="3">
    <source>
        <dbReference type="PROSITE-ProRule" id="PRU01278"/>
    </source>
</evidence>
<dbReference type="PROSITE" id="PS51930">
    <property type="entry name" value="BMC_2"/>
    <property type="match status" value="1"/>
</dbReference>
<accession>A0AA45WTR9</accession>
<dbReference type="Pfam" id="PF00936">
    <property type="entry name" value="BMC"/>
    <property type="match status" value="1"/>
</dbReference>
<proteinExistence type="inferred from homology"/>
<gene>
    <name evidence="6" type="ORF">SAMN06296020_102165</name>
</gene>
<keyword evidence="2" id="KW-1283">Bacterial microcompartment</keyword>
<evidence type="ECO:0000256" key="2">
    <source>
        <dbReference type="ARBA" id="ARBA00024446"/>
    </source>
</evidence>
<dbReference type="Proteomes" id="UP001158066">
    <property type="component" value="Unassembled WGS sequence"/>
</dbReference>
<evidence type="ECO:0000313" key="6">
    <source>
        <dbReference type="EMBL" id="SMP44354.1"/>
    </source>
</evidence>
<dbReference type="CDD" id="cd07045">
    <property type="entry name" value="BMC_CcmK_like"/>
    <property type="match status" value="1"/>
</dbReference>